<reference evidence="1 2" key="1">
    <citation type="journal article" date="2013" name="Genome Announc.">
        <title>Draft Genome Sequence of Desulfotignum phosphitoxidans DSM 13687 Strain FiPS-3.</title>
        <authorList>
            <person name="Poehlein A."/>
            <person name="Daniel R."/>
            <person name="Simeonova D.D."/>
        </authorList>
    </citation>
    <scope>NUCLEOTIDE SEQUENCE [LARGE SCALE GENOMIC DNA]</scope>
    <source>
        <strain evidence="1 2">DSM 13687</strain>
    </source>
</reference>
<dbReference type="Proteomes" id="UP000014216">
    <property type="component" value="Unassembled WGS sequence"/>
</dbReference>
<evidence type="ECO:0000313" key="1">
    <source>
        <dbReference type="EMBL" id="EMS80664.1"/>
    </source>
</evidence>
<dbReference type="RefSeq" id="WP_006964931.1">
    <property type="nucleotide sequence ID" value="NZ_APJX01000002.1"/>
</dbReference>
<comment type="caution">
    <text evidence="1">The sequence shown here is derived from an EMBL/GenBank/DDBJ whole genome shotgun (WGS) entry which is preliminary data.</text>
</comment>
<gene>
    <name evidence="1" type="primary">nifA2</name>
    <name evidence="1" type="ORF">Dpo_2c03600</name>
</gene>
<protein>
    <submittedName>
        <fullName evidence="1">Nif-specific regulatory protein, sigma 54-family</fullName>
    </submittedName>
</protein>
<evidence type="ECO:0000313" key="2">
    <source>
        <dbReference type="Proteomes" id="UP000014216"/>
    </source>
</evidence>
<dbReference type="EMBL" id="APJX01000002">
    <property type="protein sequence ID" value="EMS80664.1"/>
    <property type="molecule type" value="Genomic_DNA"/>
</dbReference>
<sequence>MAHQLTSITGIVIPASWDTSGAILGSAIVTFDEDIVTVADTRAGRLLLQHLRKTVTVRGTLTTGTGSKTIEVLDFHLSNPGDAA</sequence>
<dbReference type="OrthoDB" id="5423027at2"/>
<dbReference type="AlphaFoldDB" id="S0G4T0"/>
<name>S0G4T0_9BACT</name>
<organism evidence="1 2">
    <name type="scientific">Desulfotignum phosphitoxidans DSM 13687</name>
    <dbReference type="NCBI Taxonomy" id="1286635"/>
    <lineage>
        <taxon>Bacteria</taxon>
        <taxon>Pseudomonadati</taxon>
        <taxon>Thermodesulfobacteriota</taxon>
        <taxon>Desulfobacteria</taxon>
        <taxon>Desulfobacterales</taxon>
        <taxon>Desulfobacteraceae</taxon>
        <taxon>Desulfotignum</taxon>
    </lineage>
</organism>
<keyword evidence="2" id="KW-1185">Reference proteome</keyword>
<proteinExistence type="predicted"/>
<accession>S0G4T0</accession>